<feature type="binding site" evidence="7">
    <location>
        <position position="32"/>
    </location>
    <ligand>
        <name>[4Fe-4S] cluster</name>
        <dbReference type="ChEBI" id="CHEBI:49883"/>
        <label>1</label>
    </ligand>
</feature>
<keyword evidence="6 7" id="KW-0411">Iron-sulfur</keyword>
<feature type="domain" description="4Fe-4S ferredoxin-type" evidence="8">
    <location>
        <begin position="120"/>
        <end position="149"/>
    </location>
</feature>
<feature type="binding site" evidence="7">
    <location>
        <position position="135"/>
    </location>
    <ligand>
        <name>[4Fe-4S] cluster</name>
        <dbReference type="ChEBI" id="CHEBI:49883"/>
        <label>4</label>
    </ligand>
</feature>
<feature type="binding site" evidence="7">
    <location>
        <position position="129"/>
    </location>
    <ligand>
        <name>[4Fe-4S] cluster</name>
        <dbReference type="ChEBI" id="CHEBI:49883"/>
        <label>4</label>
    </ligand>
</feature>
<feature type="binding site" evidence="7">
    <location>
        <position position="35"/>
    </location>
    <ligand>
        <name>[4Fe-4S] cluster</name>
        <dbReference type="ChEBI" id="CHEBI:49883"/>
        <label>1</label>
    </ligand>
</feature>
<evidence type="ECO:0000259" key="8">
    <source>
        <dbReference type="PROSITE" id="PS51379"/>
    </source>
</evidence>
<dbReference type="GO" id="GO:0030313">
    <property type="term" value="C:cell envelope"/>
    <property type="evidence" value="ECO:0007669"/>
    <property type="project" value="UniProtKB-SubCell"/>
</dbReference>
<proteinExistence type="predicted"/>
<dbReference type="InterPro" id="IPR017900">
    <property type="entry name" value="4Fe4S_Fe_S_CS"/>
</dbReference>
<feature type="domain" description="4Fe-4S ferredoxin-type" evidence="8">
    <location>
        <begin position="20"/>
        <end position="50"/>
    </location>
</feature>
<dbReference type="PROSITE" id="PS51379">
    <property type="entry name" value="4FE4S_FER_2"/>
    <property type="match status" value="2"/>
</dbReference>
<dbReference type="AlphaFoldDB" id="A0A0S7XLX1"/>
<feature type="binding site" evidence="7">
    <location>
        <position position="105"/>
    </location>
    <ligand>
        <name>[4Fe-4S] cluster</name>
        <dbReference type="ChEBI" id="CHEBI:49883"/>
        <label>4</label>
    </ligand>
</feature>
<dbReference type="GO" id="GO:0046872">
    <property type="term" value="F:metal ion binding"/>
    <property type="evidence" value="ECO:0007669"/>
    <property type="project" value="UniProtKB-KW"/>
</dbReference>
<dbReference type="InterPro" id="IPR051555">
    <property type="entry name" value="FDH_Electron_Transfer_Unit"/>
</dbReference>
<dbReference type="SUPFAM" id="SSF54862">
    <property type="entry name" value="4Fe-4S ferredoxins"/>
    <property type="match status" value="1"/>
</dbReference>
<dbReference type="GO" id="GO:0045333">
    <property type="term" value="P:cellular respiration"/>
    <property type="evidence" value="ECO:0007669"/>
    <property type="project" value="InterPro"/>
</dbReference>
<gene>
    <name evidence="9" type="ORF">AMJ44_15055</name>
</gene>
<organism evidence="9 10">
    <name type="scientific">candidate division WOR-1 bacterium DG_54_3</name>
    <dbReference type="NCBI Taxonomy" id="1703775"/>
    <lineage>
        <taxon>Bacteria</taxon>
        <taxon>Bacillati</taxon>
        <taxon>Saganbacteria</taxon>
    </lineage>
</organism>
<feature type="binding site" evidence="7">
    <location>
        <position position="96"/>
    </location>
    <ligand>
        <name>[4Fe-4S] cluster</name>
        <dbReference type="ChEBI" id="CHEBI:49883"/>
        <label>3</label>
    </ligand>
</feature>
<evidence type="ECO:0000256" key="3">
    <source>
        <dbReference type="ARBA" id="ARBA00022723"/>
    </source>
</evidence>
<comment type="caution">
    <text evidence="9">The sequence shown here is derived from an EMBL/GenBank/DDBJ whole genome shotgun (WGS) entry which is preliminary data.</text>
</comment>
<sequence length="288" mass="32087">MNIRRSSATLQRRWDKMAEKALLLDMEKCIACRACQVACKQWNELPAEKTTFFAAAGGYQNPIGLSPSTYTLVKFNEMQEGDKLRWLFRVHRCMQCVDPACVKACPVTPVKAMTHVKETGAIYVNRELCIGCGACREYCPFTIPVIDTEAEKSTKCTFCFDRTGNGLEPACAKACPTDCLVFGDRDKILEMAHKAMERLKKKGRHPVIYGEKELGTGTKKVFVLPEPLDLYPDLPKDPKVSEDLGLFHELLKPFGTLTLTAALVGIVLGKVKEVKDKKDSLVSKTEEG</sequence>
<dbReference type="Pfam" id="PF12800">
    <property type="entry name" value="Fer4_4"/>
    <property type="match status" value="1"/>
</dbReference>
<evidence type="ECO:0000313" key="10">
    <source>
        <dbReference type="Proteomes" id="UP000051861"/>
    </source>
</evidence>
<dbReference type="InterPro" id="IPR014603">
    <property type="entry name" value="Formate_DH_Fe-S_su"/>
</dbReference>
<dbReference type="InterPro" id="IPR017896">
    <property type="entry name" value="4Fe4S_Fe-S-bd"/>
</dbReference>
<dbReference type="Gene3D" id="3.30.70.20">
    <property type="match status" value="2"/>
</dbReference>
<accession>A0A0S7XLX1</accession>
<comment type="cofactor">
    <cofactor evidence="7">
        <name>[4Fe-4S] cluster</name>
        <dbReference type="ChEBI" id="CHEBI:49883"/>
    </cofactor>
    <text evidence="7">Binds 4 [4Fe-4S] clusters per subunit.</text>
</comment>
<dbReference type="EMBL" id="LIZX01000254">
    <property type="protein sequence ID" value="KPJ62860.1"/>
    <property type="molecule type" value="Genomic_DNA"/>
</dbReference>
<dbReference type="PATRIC" id="fig|1703775.3.peg.2832"/>
<dbReference type="PROSITE" id="PS00198">
    <property type="entry name" value="4FE4S_FER_1"/>
    <property type="match status" value="1"/>
</dbReference>
<reference evidence="9 10" key="1">
    <citation type="journal article" date="2015" name="Microbiome">
        <title>Genomic resolution of linkages in carbon, nitrogen, and sulfur cycling among widespread estuary sediment bacteria.</title>
        <authorList>
            <person name="Baker B.J."/>
            <person name="Lazar C.S."/>
            <person name="Teske A.P."/>
            <person name="Dick G.J."/>
        </authorList>
    </citation>
    <scope>NUCLEOTIDE SEQUENCE [LARGE SCALE GENOMIC DNA]</scope>
    <source>
        <strain evidence="9">DG_54_3</strain>
    </source>
</reference>
<evidence type="ECO:0000256" key="2">
    <source>
        <dbReference type="ARBA" id="ARBA00022485"/>
    </source>
</evidence>
<dbReference type="PANTHER" id="PTHR43545:SF6">
    <property type="entry name" value="FORMATE DEHYDROGENASE, NITRATE-INDUCIBLE, IRON-SULFUR SUBUNIT"/>
    <property type="match status" value="1"/>
</dbReference>
<evidence type="ECO:0000256" key="7">
    <source>
        <dbReference type="PIRSR" id="PIRSR036298-50"/>
    </source>
</evidence>
<evidence type="ECO:0000256" key="1">
    <source>
        <dbReference type="ARBA" id="ARBA00004196"/>
    </source>
</evidence>
<keyword evidence="5 7" id="KW-0408">Iron</keyword>
<feature type="binding site" evidence="7">
    <location>
        <position position="39"/>
    </location>
    <ligand>
        <name>[4Fe-4S] cluster</name>
        <dbReference type="ChEBI" id="CHEBI:49883"/>
        <label>2</label>
    </ligand>
</feature>
<dbReference type="Pfam" id="PF13247">
    <property type="entry name" value="Fer4_11"/>
    <property type="match status" value="1"/>
</dbReference>
<dbReference type="PANTHER" id="PTHR43545">
    <property type="entry name" value="FORMATE DEHYDROGENASE, NITRATE-INDUCIBLE, IRON-SULFUR SUBUNIT"/>
    <property type="match status" value="1"/>
</dbReference>
<feature type="binding site" evidence="7">
    <location>
        <position position="175"/>
    </location>
    <ligand>
        <name>[4Fe-4S] cluster</name>
        <dbReference type="ChEBI" id="CHEBI:49883"/>
        <label>1</label>
    </ligand>
</feature>
<dbReference type="GO" id="GO:0051539">
    <property type="term" value="F:4 iron, 4 sulfur cluster binding"/>
    <property type="evidence" value="ECO:0007669"/>
    <property type="project" value="UniProtKB-KW"/>
</dbReference>
<evidence type="ECO:0000256" key="6">
    <source>
        <dbReference type="ARBA" id="ARBA00023014"/>
    </source>
</evidence>
<feature type="binding site" evidence="7">
    <location>
        <position position="159"/>
    </location>
    <ligand>
        <name>[4Fe-4S] cluster</name>
        <dbReference type="ChEBI" id="CHEBI:49883"/>
        <label>2</label>
    </ligand>
</feature>
<dbReference type="Proteomes" id="UP000051861">
    <property type="component" value="Unassembled WGS sequence"/>
</dbReference>
<keyword evidence="4" id="KW-0677">Repeat</keyword>
<feature type="binding site" evidence="7">
    <location>
        <position position="93"/>
    </location>
    <ligand>
        <name>[4Fe-4S] cluster</name>
        <dbReference type="ChEBI" id="CHEBI:49883"/>
        <label>3</label>
    </ligand>
</feature>
<evidence type="ECO:0000313" key="9">
    <source>
        <dbReference type="EMBL" id="KPJ62860.1"/>
    </source>
</evidence>
<feature type="binding site" evidence="7">
    <location>
        <position position="132"/>
    </location>
    <ligand>
        <name>[4Fe-4S] cluster</name>
        <dbReference type="ChEBI" id="CHEBI:49883"/>
        <label>4</label>
    </ligand>
</feature>
<name>A0A0S7XLX1_UNCSA</name>
<feature type="binding site" evidence="7">
    <location>
        <position position="29"/>
    </location>
    <ligand>
        <name>[4Fe-4S] cluster</name>
        <dbReference type="ChEBI" id="CHEBI:49883"/>
        <label>1</label>
    </ligand>
</feature>
<keyword evidence="3 7" id="KW-0479">Metal-binding</keyword>
<feature type="binding site" evidence="7">
    <location>
        <position position="171"/>
    </location>
    <ligand>
        <name>[4Fe-4S] cluster</name>
        <dbReference type="ChEBI" id="CHEBI:49883"/>
        <label>2</label>
    </ligand>
</feature>
<dbReference type="GO" id="GO:0015944">
    <property type="term" value="P:formate oxidation"/>
    <property type="evidence" value="ECO:0007669"/>
    <property type="project" value="InterPro"/>
</dbReference>
<dbReference type="PIRSF" id="PIRSF036298">
    <property type="entry name" value="FDH_4Fe4S"/>
    <property type="match status" value="1"/>
</dbReference>
<evidence type="ECO:0000256" key="5">
    <source>
        <dbReference type="ARBA" id="ARBA00023004"/>
    </source>
</evidence>
<protein>
    <recommendedName>
        <fullName evidence="8">4Fe-4S ferredoxin-type domain-containing protein</fullName>
    </recommendedName>
</protein>
<feature type="binding site" evidence="7">
    <location>
        <position position="139"/>
    </location>
    <ligand>
        <name>[4Fe-4S] cluster</name>
        <dbReference type="ChEBI" id="CHEBI:49883"/>
        <label>3</label>
    </ligand>
</feature>
<keyword evidence="2 7" id="KW-0004">4Fe-4S</keyword>
<comment type="subcellular location">
    <subcellularLocation>
        <location evidence="1">Cell envelope</location>
    </subcellularLocation>
</comment>
<feature type="binding site" evidence="7">
    <location>
        <position position="101"/>
    </location>
    <ligand>
        <name>[4Fe-4S] cluster</name>
        <dbReference type="ChEBI" id="CHEBI:49883"/>
        <label>3</label>
    </ligand>
</feature>
<feature type="binding site" evidence="7">
    <location>
        <position position="156"/>
    </location>
    <ligand>
        <name>[4Fe-4S] cluster</name>
        <dbReference type="ChEBI" id="CHEBI:49883"/>
        <label>2</label>
    </ligand>
</feature>
<evidence type="ECO:0000256" key="4">
    <source>
        <dbReference type="ARBA" id="ARBA00022737"/>
    </source>
</evidence>